<dbReference type="AlphaFoldDB" id="A0A1T5D0H6"/>
<evidence type="ECO:0000313" key="3">
    <source>
        <dbReference type="Proteomes" id="UP000189818"/>
    </source>
</evidence>
<name>A0A1T5D0H6_9SPHN</name>
<dbReference type="STRING" id="439228.SAMN06295920_104468"/>
<proteinExistence type="predicted"/>
<accession>A0A1T5D0H6</accession>
<gene>
    <name evidence="2" type="ORF">SAMN06295920_104468</name>
</gene>
<evidence type="ECO:0000313" key="2">
    <source>
        <dbReference type="EMBL" id="SKB65113.1"/>
    </source>
</evidence>
<dbReference type="OrthoDB" id="4550442at2"/>
<dbReference type="InterPro" id="IPR000835">
    <property type="entry name" value="HTH_MarR-typ"/>
</dbReference>
<dbReference type="Gene3D" id="1.10.10.10">
    <property type="entry name" value="Winged helix-like DNA-binding domain superfamily/Winged helix DNA-binding domain"/>
    <property type="match status" value="1"/>
</dbReference>
<dbReference type="Pfam" id="PF13463">
    <property type="entry name" value="HTH_27"/>
    <property type="match status" value="1"/>
</dbReference>
<dbReference type="Proteomes" id="UP000189818">
    <property type="component" value="Unassembled WGS sequence"/>
</dbReference>
<organism evidence="2 3">
    <name type="scientific">Rhizorhabdus histidinilytica</name>
    <dbReference type="NCBI Taxonomy" id="439228"/>
    <lineage>
        <taxon>Bacteria</taxon>
        <taxon>Pseudomonadati</taxon>
        <taxon>Pseudomonadota</taxon>
        <taxon>Alphaproteobacteria</taxon>
        <taxon>Sphingomonadales</taxon>
        <taxon>Sphingomonadaceae</taxon>
        <taxon>Rhizorhabdus</taxon>
    </lineage>
</organism>
<dbReference type="InterPro" id="IPR036390">
    <property type="entry name" value="WH_DNA-bd_sf"/>
</dbReference>
<protein>
    <submittedName>
        <fullName evidence="2">Predicted transcription regulator, contains HTH domain, MarR family</fullName>
    </submittedName>
</protein>
<dbReference type="EMBL" id="FUYM01000004">
    <property type="protein sequence ID" value="SKB65113.1"/>
    <property type="molecule type" value="Genomic_DNA"/>
</dbReference>
<keyword evidence="3" id="KW-1185">Reference proteome</keyword>
<evidence type="ECO:0000259" key="1">
    <source>
        <dbReference type="Pfam" id="PF13463"/>
    </source>
</evidence>
<feature type="domain" description="HTH marR-type" evidence="1">
    <location>
        <begin position="54"/>
        <end position="104"/>
    </location>
</feature>
<reference evidence="3" key="1">
    <citation type="submission" date="2017-02" db="EMBL/GenBank/DDBJ databases">
        <authorList>
            <person name="Varghese N."/>
            <person name="Submissions S."/>
        </authorList>
    </citation>
    <scope>NUCLEOTIDE SEQUENCE [LARGE SCALE GENOMIC DNA]</scope>
    <source>
        <strain evidence="3">UM2</strain>
    </source>
</reference>
<dbReference type="InterPro" id="IPR036388">
    <property type="entry name" value="WH-like_DNA-bd_sf"/>
</dbReference>
<dbReference type="SUPFAM" id="SSF46785">
    <property type="entry name" value="Winged helix' DNA-binding domain"/>
    <property type="match status" value="1"/>
</dbReference>
<dbReference type="GO" id="GO:0003700">
    <property type="term" value="F:DNA-binding transcription factor activity"/>
    <property type="evidence" value="ECO:0007669"/>
    <property type="project" value="InterPro"/>
</dbReference>
<sequence>MEPKYYRGWHLAKNDFEYKTTEFEWSLIRFYEAFTRFVYTTGMITIGGDIKFAEHIILHVIRMQDRPKNSATIARLINRDDIPNIQYSLRKLESIGLVEKVRDGKGNQFNYTVTELGEKVTDEYHDIKAHILIERLQEIQKAPEKLESMARFLSILTGVYEEAARDSATITPNSDA</sequence>